<dbReference type="OrthoDB" id="980721at2"/>
<name>A0A1M7KJL8_9PSED</name>
<dbReference type="Proteomes" id="UP000183983">
    <property type="component" value="Unassembled WGS sequence"/>
</dbReference>
<protein>
    <recommendedName>
        <fullName evidence="3">SMI1 / KNR4 family (SUKH-1)</fullName>
    </recommendedName>
</protein>
<reference evidence="1 2" key="1">
    <citation type="submission" date="2016-11" db="EMBL/GenBank/DDBJ databases">
        <authorList>
            <person name="Jaros S."/>
            <person name="Januszkiewicz K."/>
            <person name="Wedrychowicz H."/>
        </authorList>
    </citation>
    <scope>NUCLEOTIDE SEQUENCE [LARGE SCALE GENOMIC DNA]</scope>
    <source>
        <strain evidence="1 2">LMG 26898</strain>
    </source>
</reference>
<proteinExistence type="predicted"/>
<dbReference type="RefSeq" id="WP_073162591.1">
    <property type="nucleotide sequence ID" value="NZ_FRDA01000002.1"/>
</dbReference>
<accession>A0A1M7KJL8</accession>
<organism evidence="1 2">
    <name type="scientific">Pseudomonas asturiensis</name>
    <dbReference type="NCBI Taxonomy" id="1190415"/>
    <lineage>
        <taxon>Bacteria</taxon>
        <taxon>Pseudomonadati</taxon>
        <taxon>Pseudomonadota</taxon>
        <taxon>Gammaproteobacteria</taxon>
        <taxon>Pseudomonadales</taxon>
        <taxon>Pseudomonadaceae</taxon>
        <taxon>Pseudomonas</taxon>
    </lineage>
</organism>
<gene>
    <name evidence="1" type="ORF">SAMN05216593_102188</name>
</gene>
<sequence>MEATFQTLALKLGIELPERFSALIAMAQSDKGTMRSAYDLFWLDADEAEREIDEWLNPDDQQGRTFLPFADNGSGESHCFVRLENGATGIAQALHYGQMTSLAHADISSWVASHYVRVAANLSRLTHQTEMGAALIHEVQLLHPALLPADRALLADLFSRPCVTMAFKDGPKSVSKTVNAFISQTEEKSLLQRLEHPDPIEFAVLRDWMR</sequence>
<dbReference type="AlphaFoldDB" id="A0A1M7KJL8"/>
<dbReference type="EMBL" id="FRDA01000002">
    <property type="protein sequence ID" value="SHM65554.1"/>
    <property type="molecule type" value="Genomic_DNA"/>
</dbReference>
<dbReference type="STRING" id="1190415.SAMN05216593_102188"/>
<evidence type="ECO:0000313" key="1">
    <source>
        <dbReference type="EMBL" id="SHM65554.1"/>
    </source>
</evidence>
<evidence type="ECO:0008006" key="3">
    <source>
        <dbReference type="Google" id="ProtNLM"/>
    </source>
</evidence>
<evidence type="ECO:0000313" key="2">
    <source>
        <dbReference type="Proteomes" id="UP000183983"/>
    </source>
</evidence>